<accession>A0A1L9UTF7</accession>
<evidence type="ECO:0000313" key="2">
    <source>
        <dbReference type="EMBL" id="OJJ75018.1"/>
    </source>
</evidence>
<dbReference type="AlphaFoldDB" id="A0A1L9UTF7"/>
<evidence type="ECO:0000256" key="1">
    <source>
        <dbReference type="SAM" id="Phobius"/>
    </source>
</evidence>
<name>A0A1L9UTF7_ASPBC</name>
<dbReference type="Proteomes" id="UP000184499">
    <property type="component" value="Unassembled WGS sequence"/>
</dbReference>
<keyword evidence="1" id="KW-1133">Transmembrane helix</keyword>
<reference evidence="3" key="1">
    <citation type="journal article" date="2017" name="Genome Biol.">
        <title>Comparative genomics reveals high biological diversity and specific adaptations in the industrially and medically important fungal genus Aspergillus.</title>
        <authorList>
            <person name="de Vries R.P."/>
            <person name="Riley R."/>
            <person name="Wiebenga A."/>
            <person name="Aguilar-Osorio G."/>
            <person name="Amillis S."/>
            <person name="Uchima C.A."/>
            <person name="Anderluh G."/>
            <person name="Asadollahi M."/>
            <person name="Askin M."/>
            <person name="Barry K."/>
            <person name="Battaglia E."/>
            <person name="Bayram O."/>
            <person name="Benocci T."/>
            <person name="Braus-Stromeyer S.A."/>
            <person name="Caldana C."/>
            <person name="Canovas D."/>
            <person name="Cerqueira G.C."/>
            <person name="Chen F."/>
            <person name="Chen W."/>
            <person name="Choi C."/>
            <person name="Clum A."/>
            <person name="Dos Santos R.A."/>
            <person name="Damasio A.R."/>
            <person name="Diallinas G."/>
            <person name="Emri T."/>
            <person name="Fekete E."/>
            <person name="Flipphi M."/>
            <person name="Freyberg S."/>
            <person name="Gallo A."/>
            <person name="Gournas C."/>
            <person name="Habgood R."/>
            <person name="Hainaut M."/>
            <person name="Harispe M.L."/>
            <person name="Henrissat B."/>
            <person name="Hilden K.S."/>
            <person name="Hope R."/>
            <person name="Hossain A."/>
            <person name="Karabika E."/>
            <person name="Karaffa L."/>
            <person name="Karanyi Z."/>
            <person name="Krasevec N."/>
            <person name="Kuo A."/>
            <person name="Kusch H."/>
            <person name="LaButti K."/>
            <person name="Lagendijk E.L."/>
            <person name="Lapidus A."/>
            <person name="Levasseur A."/>
            <person name="Lindquist E."/>
            <person name="Lipzen A."/>
            <person name="Logrieco A.F."/>
            <person name="MacCabe A."/>
            <person name="Maekelae M.R."/>
            <person name="Malavazi I."/>
            <person name="Melin P."/>
            <person name="Meyer V."/>
            <person name="Mielnichuk N."/>
            <person name="Miskei M."/>
            <person name="Molnar A.P."/>
            <person name="Mule G."/>
            <person name="Ngan C.Y."/>
            <person name="Orejas M."/>
            <person name="Orosz E."/>
            <person name="Ouedraogo J.P."/>
            <person name="Overkamp K.M."/>
            <person name="Park H.-S."/>
            <person name="Perrone G."/>
            <person name="Piumi F."/>
            <person name="Punt P.J."/>
            <person name="Ram A.F."/>
            <person name="Ramon A."/>
            <person name="Rauscher S."/>
            <person name="Record E."/>
            <person name="Riano-Pachon D.M."/>
            <person name="Robert V."/>
            <person name="Roehrig J."/>
            <person name="Ruller R."/>
            <person name="Salamov A."/>
            <person name="Salih N.S."/>
            <person name="Samson R.A."/>
            <person name="Sandor E."/>
            <person name="Sanguinetti M."/>
            <person name="Schuetze T."/>
            <person name="Sepcic K."/>
            <person name="Shelest E."/>
            <person name="Sherlock G."/>
            <person name="Sophianopoulou V."/>
            <person name="Squina F.M."/>
            <person name="Sun H."/>
            <person name="Susca A."/>
            <person name="Todd R.B."/>
            <person name="Tsang A."/>
            <person name="Unkles S.E."/>
            <person name="van de Wiele N."/>
            <person name="van Rossen-Uffink D."/>
            <person name="Oliveira J.V."/>
            <person name="Vesth T.C."/>
            <person name="Visser J."/>
            <person name="Yu J.-H."/>
            <person name="Zhou M."/>
            <person name="Andersen M.R."/>
            <person name="Archer D.B."/>
            <person name="Baker S.E."/>
            <person name="Benoit I."/>
            <person name="Brakhage A.A."/>
            <person name="Braus G.H."/>
            <person name="Fischer R."/>
            <person name="Frisvad J.C."/>
            <person name="Goldman G.H."/>
            <person name="Houbraken J."/>
            <person name="Oakley B."/>
            <person name="Pocsi I."/>
            <person name="Scazzocchio C."/>
            <person name="Seiboth B."/>
            <person name="vanKuyk P.A."/>
            <person name="Wortman J."/>
            <person name="Dyer P.S."/>
            <person name="Grigoriev I.V."/>
        </authorList>
    </citation>
    <scope>NUCLEOTIDE SEQUENCE [LARGE SCALE GENOMIC DNA]</scope>
    <source>
        <strain evidence="3">CBS 101740 / IMI 381727 / IBT 21946</strain>
    </source>
</reference>
<proteinExistence type="predicted"/>
<evidence type="ECO:0000313" key="3">
    <source>
        <dbReference type="Proteomes" id="UP000184499"/>
    </source>
</evidence>
<organism evidence="2 3">
    <name type="scientific">Aspergillus brasiliensis (strain CBS 101740 / IMI 381727 / IBT 21946)</name>
    <dbReference type="NCBI Taxonomy" id="767769"/>
    <lineage>
        <taxon>Eukaryota</taxon>
        <taxon>Fungi</taxon>
        <taxon>Dikarya</taxon>
        <taxon>Ascomycota</taxon>
        <taxon>Pezizomycotina</taxon>
        <taxon>Eurotiomycetes</taxon>
        <taxon>Eurotiomycetidae</taxon>
        <taxon>Eurotiales</taxon>
        <taxon>Aspergillaceae</taxon>
        <taxon>Aspergillus</taxon>
        <taxon>Aspergillus subgen. Circumdati</taxon>
    </lineage>
</organism>
<dbReference type="VEuPathDB" id="FungiDB:ASPBRDRAFT_40259"/>
<dbReference type="OrthoDB" id="10488615at2759"/>
<dbReference type="EMBL" id="KV878681">
    <property type="protein sequence ID" value="OJJ75018.1"/>
    <property type="molecule type" value="Genomic_DNA"/>
</dbReference>
<protein>
    <submittedName>
        <fullName evidence="2">Uncharacterized protein</fullName>
    </submittedName>
</protein>
<dbReference type="GeneID" id="93576806"/>
<sequence length="92" mass="9944">MKKREKRSEKEESLKQTISAAPSMAWMGPSVHSALTAQGLGALDFRSNAHALPYVTTFLPQIRHALLLVLLASASSPACGVLFLHASHLTFT</sequence>
<dbReference type="RefSeq" id="XP_067482266.1">
    <property type="nucleotide sequence ID" value="XM_067624318.1"/>
</dbReference>
<feature type="transmembrane region" description="Helical" evidence="1">
    <location>
        <begin position="65"/>
        <end position="86"/>
    </location>
</feature>
<keyword evidence="3" id="KW-1185">Reference proteome</keyword>
<keyword evidence="1" id="KW-0472">Membrane</keyword>
<keyword evidence="1" id="KW-0812">Transmembrane</keyword>
<gene>
    <name evidence="2" type="ORF">ASPBRDRAFT_40259</name>
</gene>